<keyword evidence="3 11" id="KW-0004">4Fe-4S</keyword>
<reference evidence="13" key="1">
    <citation type="journal article" date="2014" name="Int. J. Syst. Evol. Microbiol.">
        <title>Complete genome sequence of Corynebacterium casei LMG S-19264T (=DSM 44701T), isolated from a smear-ripened cheese.</title>
        <authorList>
            <consortium name="US DOE Joint Genome Institute (JGI-PGF)"/>
            <person name="Walter F."/>
            <person name="Albersmeier A."/>
            <person name="Kalinowski J."/>
            <person name="Ruckert C."/>
        </authorList>
    </citation>
    <scope>NUCLEOTIDE SEQUENCE</scope>
    <source>
        <strain evidence="13">CGMCC 1.10749</strain>
    </source>
</reference>
<feature type="binding site" evidence="11">
    <location>
        <position position="59"/>
    </location>
    <ligand>
        <name>[4Fe-4S] cluster</name>
        <dbReference type="ChEBI" id="CHEBI:49883"/>
    </ligand>
</feature>
<evidence type="ECO:0000256" key="6">
    <source>
        <dbReference type="ARBA" id="ARBA00023014"/>
    </source>
</evidence>
<keyword evidence="9 11" id="KW-1015">Disulfide bond</keyword>
<evidence type="ECO:0000256" key="4">
    <source>
        <dbReference type="ARBA" id="ARBA00022723"/>
    </source>
</evidence>
<comment type="caution">
    <text evidence="13">The sequence shown here is derived from an EMBL/GenBank/DDBJ whole genome shotgun (WGS) entry which is preliminary data.</text>
</comment>
<evidence type="ECO:0000256" key="8">
    <source>
        <dbReference type="ARBA" id="ARBA00023125"/>
    </source>
</evidence>
<gene>
    <name evidence="13" type="primary">whiB3</name>
    <name evidence="11" type="synonym">whiB</name>
    <name evidence="13" type="ORF">GCM10011314_20200</name>
</gene>
<evidence type="ECO:0000256" key="7">
    <source>
        <dbReference type="ARBA" id="ARBA00023015"/>
    </source>
</evidence>
<dbReference type="AlphaFoldDB" id="A0A8H9FV87"/>
<dbReference type="PANTHER" id="PTHR38839">
    <property type="entry name" value="TRANSCRIPTIONAL REGULATOR WHID-RELATED"/>
    <property type="match status" value="1"/>
</dbReference>
<evidence type="ECO:0000256" key="2">
    <source>
        <dbReference type="ARBA" id="ARBA00006597"/>
    </source>
</evidence>
<dbReference type="InterPro" id="IPR003482">
    <property type="entry name" value="Whib"/>
</dbReference>
<comment type="PTM">
    <text evidence="11">Upon Fe-S cluster removal intramolecular disulfide bonds are formed.</text>
</comment>
<dbReference type="GO" id="GO:0051539">
    <property type="term" value="F:4 iron, 4 sulfur cluster binding"/>
    <property type="evidence" value="ECO:0007669"/>
    <property type="project" value="UniProtKB-UniRule"/>
</dbReference>
<accession>A0A8H9FV87</accession>
<evidence type="ECO:0000256" key="5">
    <source>
        <dbReference type="ARBA" id="ARBA00023004"/>
    </source>
</evidence>
<keyword evidence="10 11" id="KW-0804">Transcription</keyword>
<evidence type="ECO:0000256" key="10">
    <source>
        <dbReference type="ARBA" id="ARBA00023163"/>
    </source>
</evidence>
<dbReference type="Proteomes" id="UP000628079">
    <property type="component" value="Unassembled WGS sequence"/>
</dbReference>
<evidence type="ECO:0000313" key="13">
    <source>
        <dbReference type="EMBL" id="GGB80542.1"/>
    </source>
</evidence>
<name>A0A8H9FV87_9MICO</name>
<evidence type="ECO:0000259" key="12">
    <source>
        <dbReference type="PROSITE" id="PS51674"/>
    </source>
</evidence>
<keyword evidence="6 11" id="KW-0411">Iron-sulfur</keyword>
<proteinExistence type="inferred from homology"/>
<dbReference type="GO" id="GO:0045454">
    <property type="term" value="P:cell redox homeostasis"/>
    <property type="evidence" value="ECO:0007669"/>
    <property type="project" value="TreeGrafter"/>
</dbReference>
<comment type="subcellular location">
    <subcellularLocation>
        <location evidence="1 11">Cytoplasm</location>
    </subcellularLocation>
</comment>
<keyword evidence="11" id="KW-0963">Cytoplasm</keyword>
<dbReference type="PROSITE" id="PS51674">
    <property type="entry name" value="4FE4S_WBL"/>
    <property type="match status" value="1"/>
</dbReference>
<keyword evidence="7 11" id="KW-0805">Transcription regulation</keyword>
<comment type="PTM">
    <text evidence="11">The Fe-S cluster can be nitrosylated by nitric oxide (NO).</text>
</comment>
<organism evidence="13 14">
    <name type="scientific">Knoellia flava</name>
    <dbReference type="NCBI Taxonomy" id="913969"/>
    <lineage>
        <taxon>Bacteria</taxon>
        <taxon>Bacillati</taxon>
        <taxon>Actinomycetota</taxon>
        <taxon>Actinomycetes</taxon>
        <taxon>Micrococcales</taxon>
        <taxon>Intrasporangiaceae</taxon>
        <taxon>Knoellia</taxon>
    </lineage>
</organism>
<evidence type="ECO:0000256" key="9">
    <source>
        <dbReference type="ARBA" id="ARBA00023157"/>
    </source>
</evidence>
<dbReference type="GO" id="GO:0035731">
    <property type="term" value="F:dinitrosyl-iron complex binding"/>
    <property type="evidence" value="ECO:0007669"/>
    <property type="project" value="UniProtKB-UniRule"/>
</dbReference>
<evidence type="ECO:0000256" key="1">
    <source>
        <dbReference type="ARBA" id="ARBA00004496"/>
    </source>
</evidence>
<dbReference type="EMBL" id="BMEA01000002">
    <property type="protein sequence ID" value="GGB80542.1"/>
    <property type="molecule type" value="Genomic_DNA"/>
</dbReference>
<reference evidence="13" key="2">
    <citation type="submission" date="2020-09" db="EMBL/GenBank/DDBJ databases">
        <authorList>
            <person name="Sun Q."/>
            <person name="Zhou Y."/>
        </authorList>
    </citation>
    <scope>NUCLEOTIDE SEQUENCE</scope>
    <source>
        <strain evidence="13">CGMCC 1.10749</strain>
    </source>
</reference>
<keyword evidence="8 11" id="KW-0238">DNA-binding</keyword>
<feature type="binding site" evidence="11">
    <location>
        <position position="56"/>
    </location>
    <ligand>
        <name>[4Fe-4S] cluster</name>
        <dbReference type="ChEBI" id="CHEBI:49883"/>
    </ligand>
</feature>
<keyword evidence="5 11" id="KW-0408">Iron</keyword>
<keyword evidence="4 11" id="KW-0479">Metal-binding</keyword>
<evidence type="ECO:0000313" key="14">
    <source>
        <dbReference type="Proteomes" id="UP000628079"/>
    </source>
</evidence>
<dbReference type="GO" id="GO:0005737">
    <property type="term" value="C:cytoplasm"/>
    <property type="evidence" value="ECO:0007669"/>
    <property type="project" value="UniProtKB-SubCell"/>
</dbReference>
<feature type="binding site" evidence="11">
    <location>
        <position position="65"/>
    </location>
    <ligand>
        <name>[4Fe-4S] cluster</name>
        <dbReference type="ChEBI" id="CHEBI:49883"/>
    </ligand>
</feature>
<dbReference type="HAMAP" id="MF_01479">
    <property type="entry name" value="WhiB"/>
    <property type="match status" value="1"/>
</dbReference>
<dbReference type="GO" id="GO:0045892">
    <property type="term" value="P:negative regulation of DNA-templated transcription"/>
    <property type="evidence" value="ECO:0007669"/>
    <property type="project" value="TreeGrafter"/>
</dbReference>
<dbReference type="InterPro" id="IPR034768">
    <property type="entry name" value="4FE4S_WBL"/>
</dbReference>
<dbReference type="GO" id="GO:0046872">
    <property type="term" value="F:metal ion binding"/>
    <property type="evidence" value="ECO:0007669"/>
    <property type="project" value="UniProtKB-KW"/>
</dbReference>
<comment type="cofactor">
    <cofactor evidence="11">
        <name>[4Fe-4S] cluster</name>
        <dbReference type="ChEBI" id="CHEBI:49883"/>
    </cofactor>
    <text evidence="11">Binds 1 [4Fe-4S] cluster per subunit. Following nitrosylation of the [4Fe-4S] cluster binds 1 [4Fe-8(NO)] cluster per subunit.</text>
</comment>
<sequence length="99" mass="11326">MRRDRDIARLPKPLLDAYEWQDRGRCRTLSVAAFFDFEEVRGRERATRSETAKAVCRGCPVRVQCLEHALAVEDFGVWGGTTASERELLRSRRQVADAS</sequence>
<comment type="function">
    <text evidence="11">Acts as a transcriptional regulator. Probably redox-responsive. The apo- but not holo-form probably binds DNA.</text>
</comment>
<dbReference type="GO" id="GO:0003677">
    <property type="term" value="F:DNA binding"/>
    <property type="evidence" value="ECO:0007669"/>
    <property type="project" value="UniProtKB-UniRule"/>
</dbReference>
<protein>
    <recommendedName>
        <fullName evidence="11">Transcriptional regulator WhiB</fullName>
    </recommendedName>
</protein>
<comment type="similarity">
    <text evidence="2 11">Belongs to the WhiB family.</text>
</comment>
<dbReference type="RefSeq" id="WP_035945416.1">
    <property type="nucleotide sequence ID" value="NZ_BMEA01000002.1"/>
</dbReference>
<dbReference type="GO" id="GO:0047134">
    <property type="term" value="F:protein-disulfide reductase [NAD(P)H] activity"/>
    <property type="evidence" value="ECO:0007669"/>
    <property type="project" value="TreeGrafter"/>
</dbReference>
<feature type="binding site" evidence="11">
    <location>
        <position position="26"/>
    </location>
    <ligand>
        <name>[4Fe-4S] cluster</name>
        <dbReference type="ChEBI" id="CHEBI:49883"/>
    </ligand>
</feature>
<evidence type="ECO:0000256" key="3">
    <source>
        <dbReference type="ARBA" id="ARBA00022485"/>
    </source>
</evidence>
<evidence type="ECO:0000256" key="11">
    <source>
        <dbReference type="HAMAP-Rule" id="MF_01479"/>
    </source>
</evidence>
<dbReference type="Pfam" id="PF02467">
    <property type="entry name" value="Whib"/>
    <property type="match status" value="1"/>
</dbReference>
<feature type="domain" description="4Fe-4S Wbl-type" evidence="12">
    <location>
        <begin position="25"/>
        <end position="88"/>
    </location>
</feature>